<dbReference type="InterPro" id="IPR036851">
    <property type="entry name" value="Chloroperoxidase-like_sf"/>
</dbReference>
<dbReference type="AlphaFoldDB" id="K5V7K2"/>
<protein>
    <submittedName>
        <fullName evidence="2">Uncharacterized protein</fullName>
    </submittedName>
</protein>
<dbReference type="EMBL" id="JH930469">
    <property type="protein sequence ID" value="EKM58751.1"/>
    <property type="molecule type" value="Genomic_DNA"/>
</dbReference>
<proteinExistence type="predicted"/>
<organism evidence="2 3">
    <name type="scientific">Phanerochaete carnosa (strain HHB-10118-sp)</name>
    <name type="common">White-rot fungus</name>
    <name type="synonym">Peniophora carnosa</name>
    <dbReference type="NCBI Taxonomy" id="650164"/>
    <lineage>
        <taxon>Eukaryota</taxon>
        <taxon>Fungi</taxon>
        <taxon>Dikarya</taxon>
        <taxon>Basidiomycota</taxon>
        <taxon>Agaricomycotina</taxon>
        <taxon>Agaricomycetes</taxon>
        <taxon>Polyporales</taxon>
        <taxon>Phanerochaetaceae</taxon>
        <taxon>Phanerochaete</taxon>
    </lineage>
</organism>
<dbReference type="InParanoid" id="K5V7K2"/>
<reference evidence="2 3" key="1">
    <citation type="journal article" date="2012" name="BMC Genomics">
        <title>Comparative genomics of the white-rot fungi, Phanerochaete carnosa and P. chrysosporium, to elucidate the genetic basis of the distinct wood types they colonize.</title>
        <authorList>
            <person name="Suzuki H."/>
            <person name="MacDonald J."/>
            <person name="Syed K."/>
            <person name="Salamov A."/>
            <person name="Hori C."/>
            <person name="Aerts A."/>
            <person name="Henrissat B."/>
            <person name="Wiebenga A."/>
            <person name="vanKuyk P.A."/>
            <person name="Barry K."/>
            <person name="Lindquist E."/>
            <person name="LaButti K."/>
            <person name="Lapidus A."/>
            <person name="Lucas S."/>
            <person name="Coutinho P."/>
            <person name="Gong Y."/>
            <person name="Samejima M."/>
            <person name="Mahadevan R."/>
            <person name="Abou-Zaid M."/>
            <person name="de Vries R.P."/>
            <person name="Igarashi K."/>
            <person name="Yadav J.S."/>
            <person name="Grigoriev I.V."/>
            <person name="Master E.R."/>
        </authorList>
    </citation>
    <scope>NUCLEOTIDE SEQUENCE [LARGE SCALE GENOMIC DNA]</scope>
    <source>
        <strain evidence="2 3">HHB-10118-sp</strain>
    </source>
</reference>
<keyword evidence="3" id="KW-1185">Reference proteome</keyword>
<name>K5V7K2_PHACS</name>
<gene>
    <name evidence="2" type="ORF">PHACADRAFT_157116</name>
</gene>
<evidence type="ECO:0000313" key="3">
    <source>
        <dbReference type="Proteomes" id="UP000008370"/>
    </source>
</evidence>
<evidence type="ECO:0000313" key="2">
    <source>
        <dbReference type="EMBL" id="EKM58751.1"/>
    </source>
</evidence>
<dbReference type="KEGG" id="pco:PHACADRAFT_157116"/>
<accession>K5V7K2</accession>
<dbReference type="RefSeq" id="XP_007391346.1">
    <property type="nucleotide sequence ID" value="XM_007391284.1"/>
</dbReference>
<dbReference type="Proteomes" id="UP000008370">
    <property type="component" value="Unassembled WGS sequence"/>
</dbReference>
<feature type="compositionally biased region" description="Basic and acidic residues" evidence="1">
    <location>
        <begin position="87"/>
        <end position="104"/>
    </location>
</feature>
<dbReference type="GO" id="GO:0004601">
    <property type="term" value="F:peroxidase activity"/>
    <property type="evidence" value="ECO:0007669"/>
    <property type="project" value="InterPro"/>
</dbReference>
<sequence length="148" mass="16508">MKDTVETRQLDGVPIEWTRYWFECEQLPPDWESFHTMTLLQTISTINWLRSAMSGMRKEAKAEGQATKGEAAAETAVKVQSAGVAQVEDKRDNNMQAPTEKELSTDDENIEGLQTLTVPPLVHSKTASSVTSDTFIESLFCSPLLPFL</sequence>
<dbReference type="GeneID" id="18909067"/>
<evidence type="ECO:0000256" key="1">
    <source>
        <dbReference type="SAM" id="MobiDB-lite"/>
    </source>
</evidence>
<dbReference type="HOGENOM" id="CLU_1759458_0_0_1"/>
<dbReference type="Gene3D" id="1.10.489.10">
    <property type="entry name" value="Chloroperoxidase-like"/>
    <property type="match status" value="1"/>
</dbReference>
<feature type="region of interest" description="Disordered" evidence="1">
    <location>
        <begin position="80"/>
        <end position="105"/>
    </location>
</feature>